<dbReference type="NCBIfam" id="TIGR00484">
    <property type="entry name" value="EF-G"/>
    <property type="match status" value="1"/>
</dbReference>
<dbReference type="GO" id="GO:0005525">
    <property type="term" value="F:GTP binding"/>
    <property type="evidence" value="ECO:0007669"/>
    <property type="project" value="UniProtKB-UniRule"/>
</dbReference>
<dbReference type="Gene3D" id="2.40.30.10">
    <property type="entry name" value="Translation factors"/>
    <property type="match status" value="1"/>
</dbReference>
<dbReference type="PANTHER" id="PTHR43261">
    <property type="entry name" value="TRANSLATION ELONGATION FACTOR G-RELATED"/>
    <property type="match status" value="1"/>
</dbReference>
<dbReference type="PANTHER" id="PTHR43261:SF1">
    <property type="entry name" value="RIBOSOME-RELEASING FACTOR 2, MITOCHONDRIAL"/>
    <property type="match status" value="1"/>
</dbReference>
<dbReference type="SMART" id="SM00889">
    <property type="entry name" value="EFG_IV"/>
    <property type="match status" value="1"/>
</dbReference>
<dbReference type="FunFam" id="3.40.50.300:FF:000029">
    <property type="entry name" value="Elongation factor G"/>
    <property type="match status" value="1"/>
</dbReference>
<dbReference type="Proteomes" id="UP000596092">
    <property type="component" value="Chromosome"/>
</dbReference>
<dbReference type="Gene3D" id="3.30.70.870">
    <property type="entry name" value="Elongation Factor G (Translational Gtpase), domain 3"/>
    <property type="match status" value="1"/>
</dbReference>
<dbReference type="Gene3D" id="3.40.50.300">
    <property type="entry name" value="P-loop containing nucleotide triphosphate hydrolases"/>
    <property type="match status" value="1"/>
</dbReference>
<dbReference type="InterPro" id="IPR035647">
    <property type="entry name" value="EFG_III/V"/>
</dbReference>
<accession>A0A7T6AQN1</accession>
<dbReference type="PRINTS" id="PR00315">
    <property type="entry name" value="ELONGATNFCT"/>
</dbReference>
<evidence type="ECO:0000256" key="5">
    <source>
        <dbReference type="ARBA" id="ARBA00023134"/>
    </source>
</evidence>
<reference evidence="10 11" key="1">
    <citation type="submission" date="2020-05" db="EMBL/GenBank/DDBJ databases">
        <title>Complete genome of Desulfobulbus oligotrophicus.</title>
        <authorList>
            <person name="Podar M."/>
        </authorList>
    </citation>
    <scope>NUCLEOTIDE SEQUENCE [LARGE SCALE GENOMIC DNA]</scope>
    <source>
        <strain evidence="10 11">Prop6</strain>
    </source>
</reference>
<organism evidence="10 11">
    <name type="scientific">Desulfobulbus oligotrophicus</name>
    <dbReference type="NCBI Taxonomy" id="1909699"/>
    <lineage>
        <taxon>Bacteria</taxon>
        <taxon>Pseudomonadati</taxon>
        <taxon>Thermodesulfobacteriota</taxon>
        <taxon>Desulfobulbia</taxon>
        <taxon>Desulfobulbales</taxon>
        <taxon>Desulfobulbaceae</taxon>
        <taxon>Desulfobulbus</taxon>
    </lineage>
</organism>
<proteinExistence type="inferred from homology"/>
<dbReference type="CDD" id="cd03713">
    <property type="entry name" value="EFG_mtEFG_C"/>
    <property type="match status" value="1"/>
</dbReference>
<feature type="binding site" evidence="7">
    <location>
        <begin position="17"/>
        <end position="24"/>
    </location>
    <ligand>
        <name>GTP</name>
        <dbReference type="ChEBI" id="CHEBI:37565"/>
    </ligand>
</feature>
<evidence type="ECO:0000256" key="1">
    <source>
        <dbReference type="ARBA" id="ARBA00005870"/>
    </source>
</evidence>
<dbReference type="CDD" id="cd16262">
    <property type="entry name" value="EFG_III"/>
    <property type="match status" value="1"/>
</dbReference>
<dbReference type="Pfam" id="PF03764">
    <property type="entry name" value="EFG_IV"/>
    <property type="match status" value="1"/>
</dbReference>
<dbReference type="FunFam" id="3.30.70.870:FF:000001">
    <property type="entry name" value="Elongation factor G"/>
    <property type="match status" value="1"/>
</dbReference>
<name>A0A7T6AQN1_9BACT</name>
<comment type="subcellular location">
    <subcellularLocation>
        <location evidence="7">Cytoplasm</location>
    </subcellularLocation>
</comment>
<feature type="binding site" evidence="7">
    <location>
        <begin position="135"/>
        <end position="138"/>
    </location>
    <ligand>
        <name>GTP</name>
        <dbReference type="ChEBI" id="CHEBI:37565"/>
    </ligand>
</feature>
<keyword evidence="11" id="KW-1185">Reference proteome</keyword>
<dbReference type="SUPFAM" id="SSF50447">
    <property type="entry name" value="Translation proteins"/>
    <property type="match status" value="1"/>
</dbReference>
<dbReference type="InterPro" id="IPR027417">
    <property type="entry name" value="P-loop_NTPase"/>
</dbReference>
<keyword evidence="5 7" id="KW-0342">GTP-binding</keyword>
<dbReference type="Gene3D" id="3.30.230.10">
    <property type="match status" value="1"/>
</dbReference>
<dbReference type="InterPro" id="IPR031157">
    <property type="entry name" value="G_TR_CS"/>
</dbReference>
<dbReference type="FunFam" id="3.30.70.240:FF:000001">
    <property type="entry name" value="Elongation factor G"/>
    <property type="match status" value="1"/>
</dbReference>
<dbReference type="SMART" id="SM00838">
    <property type="entry name" value="EFG_C"/>
    <property type="match status" value="1"/>
</dbReference>
<dbReference type="InterPro" id="IPR014721">
    <property type="entry name" value="Ribsml_uS5_D2-typ_fold_subgr"/>
</dbReference>
<dbReference type="InterPro" id="IPR009022">
    <property type="entry name" value="EFG_III"/>
</dbReference>
<gene>
    <name evidence="7 10" type="primary">fusA</name>
    <name evidence="10" type="ORF">HP555_07545</name>
</gene>
<dbReference type="InterPro" id="IPR005517">
    <property type="entry name" value="Transl_elong_EFG/EF2_IV"/>
</dbReference>
<dbReference type="PROSITE" id="PS51722">
    <property type="entry name" value="G_TR_2"/>
    <property type="match status" value="1"/>
</dbReference>
<feature type="binding site" evidence="7">
    <location>
        <begin position="81"/>
        <end position="85"/>
    </location>
    <ligand>
        <name>GTP</name>
        <dbReference type="ChEBI" id="CHEBI:37565"/>
    </ligand>
</feature>
<dbReference type="InterPro" id="IPR005225">
    <property type="entry name" value="Small_GTP-bd"/>
</dbReference>
<evidence type="ECO:0000256" key="8">
    <source>
        <dbReference type="NCBIfam" id="TIGR00484"/>
    </source>
</evidence>
<evidence type="ECO:0000256" key="6">
    <source>
        <dbReference type="ARBA" id="ARBA00024731"/>
    </source>
</evidence>
<dbReference type="Pfam" id="PF00009">
    <property type="entry name" value="GTP_EFTU"/>
    <property type="match status" value="1"/>
</dbReference>
<dbReference type="InterPro" id="IPR000640">
    <property type="entry name" value="EFG_V-like"/>
</dbReference>
<dbReference type="RefSeq" id="WP_199261128.1">
    <property type="nucleotide sequence ID" value="NZ_CP054140.1"/>
</dbReference>
<dbReference type="EMBL" id="CP054140">
    <property type="protein sequence ID" value="QQG65722.1"/>
    <property type="molecule type" value="Genomic_DNA"/>
</dbReference>
<dbReference type="SUPFAM" id="SSF52540">
    <property type="entry name" value="P-loop containing nucleoside triphosphate hydrolases"/>
    <property type="match status" value="1"/>
</dbReference>
<dbReference type="PROSITE" id="PS00301">
    <property type="entry name" value="G_TR_1"/>
    <property type="match status" value="1"/>
</dbReference>
<evidence type="ECO:0000256" key="2">
    <source>
        <dbReference type="ARBA" id="ARBA00022741"/>
    </source>
</evidence>
<dbReference type="GO" id="GO:0005737">
    <property type="term" value="C:cytoplasm"/>
    <property type="evidence" value="ECO:0007669"/>
    <property type="project" value="UniProtKB-SubCell"/>
</dbReference>
<dbReference type="CDD" id="cd01886">
    <property type="entry name" value="EF-G"/>
    <property type="match status" value="1"/>
</dbReference>
<dbReference type="Pfam" id="PF14492">
    <property type="entry name" value="EFG_III"/>
    <property type="match status" value="1"/>
</dbReference>
<dbReference type="FunFam" id="2.40.30.10:FF:000006">
    <property type="entry name" value="Elongation factor G"/>
    <property type="match status" value="1"/>
</dbReference>
<dbReference type="InterPro" id="IPR035649">
    <property type="entry name" value="EFG_V"/>
</dbReference>
<keyword evidence="3 7" id="KW-0251">Elongation factor</keyword>
<dbReference type="SUPFAM" id="SSF54980">
    <property type="entry name" value="EF-G C-terminal domain-like"/>
    <property type="match status" value="2"/>
</dbReference>
<dbReference type="AlphaFoldDB" id="A0A7T6AQN1"/>
<dbReference type="GO" id="GO:0003746">
    <property type="term" value="F:translation elongation factor activity"/>
    <property type="evidence" value="ECO:0007669"/>
    <property type="project" value="UniProtKB-UniRule"/>
</dbReference>
<evidence type="ECO:0000313" key="10">
    <source>
        <dbReference type="EMBL" id="QQG65722.1"/>
    </source>
</evidence>
<dbReference type="Pfam" id="PF00679">
    <property type="entry name" value="EFG_C"/>
    <property type="match status" value="1"/>
</dbReference>
<keyword evidence="4 7" id="KW-0648">Protein biosynthesis</keyword>
<protein>
    <recommendedName>
        <fullName evidence="7 8">Elongation factor G</fullName>
        <shortName evidence="7">EF-G</shortName>
    </recommendedName>
</protein>
<evidence type="ECO:0000256" key="7">
    <source>
        <dbReference type="HAMAP-Rule" id="MF_00054"/>
    </source>
</evidence>
<dbReference type="NCBIfam" id="TIGR00231">
    <property type="entry name" value="small_GTP"/>
    <property type="match status" value="1"/>
</dbReference>
<keyword evidence="7" id="KW-0963">Cytoplasm</keyword>
<dbReference type="GO" id="GO:0003924">
    <property type="term" value="F:GTPase activity"/>
    <property type="evidence" value="ECO:0007669"/>
    <property type="project" value="InterPro"/>
</dbReference>
<dbReference type="InterPro" id="IPR020568">
    <property type="entry name" value="Ribosomal_Su5_D2-typ_SF"/>
</dbReference>
<dbReference type="NCBIfam" id="NF009381">
    <property type="entry name" value="PRK12740.1-5"/>
    <property type="match status" value="1"/>
</dbReference>
<dbReference type="HAMAP" id="MF_00054_B">
    <property type="entry name" value="EF_G_EF_2_B"/>
    <property type="match status" value="1"/>
</dbReference>
<dbReference type="KEGG" id="dog:HP555_07545"/>
<dbReference type="Pfam" id="PF22042">
    <property type="entry name" value="EF-G_D2"/>
    <property type="match status" value="1"/>
</dbReference>
<evidence type="ECO:0000256" key="4">
    <source>
        <dbReference type="ARBA" id="ARBA00022917"/>
    </source>
</evidence>
<dbReference type="SUPFAM" id="SSF54211">
    <property type="entry name" value="Ribosomal protein S5 domain 2-like"/>
    <property type="match status" value="1"/>
</dbReference>
<evidence type="ECO:0000259" key="9">
    <source>
        <dbReference type="PROSITE" id="PS51722"/>
    </source>
</evidence>
<dbReference type="InterPro" id="IPR053905">
    <property type="entry name" value="EF-G-like_DII"/>
</dbReference>
<comment type="function">
    <text evidence="6 7">Catalyzes the GTP-dependent ribosomal translocation step during translation elongation. During this step, the ribosome changes from the pre-translocational (PRE) to the post-translocational (POST) state as the newly formed A-site-bound peptidyl-tRNA and P-site-bound deacylated tRNA move to the P and E sites, respectively. Catalyzes the coordinated movement of the two tRNA molecules, the mRNA and conformational changes in the ribosome.</text>
</comment>
<keyword evidence="2 7" id="KW-0547">Nucleotide-binding</keyword>
<feature type="domain" description="Tr-type G" evidence="9">
    <location>
        <begin position="8"/>
        <end position="283"/>
    </location>
</feature>
<evidence type="ECO:0000256" key="3">
    <source>
        <dbReference type="ARBA" id="ARBA00022768"/>
    </source>
</evidence>
<dbReference type="Gene3D" id="3.30.70.240">
    <property type="match status" value="1"/>
</dbReference>
<dbReference type="CDD" id="cd04088">
    <property type="entry name" value="EFG_mtEFG_II"/>
    <property type="match status" value="1"/>
</dbReference>
<dbReference type="InterPro" id="IPR009000">
    <property type="entry name" value="Transl_B-barrel_sf"/>
</dbReference>
<comment type="similarity">
    <text evidence="1 7">Belongs to the TRAFAC class translation factor GTPase superfamily. Classic translation factor GTPase family. EF-G/EF-2 subfamily.</text>
</comment>
<dbReference type="GO" id="GO:0032790">
    <property type="term" value="P:ribosome disassembly"/>
    <property type="evidence" value="ECO:0007669"/>
    <property type="project" value="TreeGrafter"/>
</dbReference>
<dbReference type="InterPro" id="IPR000795">
    <property type="entry name" value="T_Tr_GTP-bd_dom"/>
</dbReference>
<dbReference type="InterPro" id="IPR041095">
    <property type="entry name" value="EFG_II"/>
</dbReference>
<evidence type="ECO:0000313" key="11">
    <source>
        <dbReference type="Proteomes" id="UP000596092"/>
    </source>
</evidence>
<dbReference type="InterPro" id="IPR004540">
    <property type="entry name" value="Transl_elong_EFG/EF2"/>
</dbReference>
<sequence>MAGGEPLASVRNIGIMAHIDAGKTTTTERILFYTGRSHKYGEVHDGAAIMDWMEQEQERGITITSAATTCNWRNHRINIIDTPGHVDFTVEVERSLRVLDGVVAVFCAVGGVEPQSETVWRQADRYKIPRIAFVNKMDRVGASFHGCLEEIEDRLGANPVAVNLPIGCEETFSGVIDLVEMQALRFDEASLGQVVISEPIPDSLVGESSAARMTLLEKLADFDEGVMEKYLNDQEIPSDELRAALRKATLALEVVPVLCGSAFKNKGVQPLLDAITAYLPSPVDIPPVEGLDKKGETLVRKAGADERLCGLVFKLQTDPYVGNLAFIRIYSGVLRVGDRVTNPRNGKTEKIPKLLKLHANKREEVDCISAGDIGAVAGLKFTGTGDTLCALGDYILLERIQFPEPVIGIAIEPKTKADEKHLAESLSKIAQEDPSFKITVSDETGQTIIAGMGELHLDIIVERLVRDFKVAANIGKPQVAYREKITQPCRAEGRFESMGTGKEQFGHVEIELLPGEKGSGNQFYCCVDEDVIPSAFVETIRKGVLGSFDSGPLVGYPMIDVVARLVGGSYDENKSTDMAFGVAATVASRKAAVQGHPVLLEPVMDLQIVSPEEYLGDVLNDLNKKGAQVQGVEVERGRQLIFAKAPLAELFGYSTDLRSATQGRATFTMIFSEFAVVPDRRAEVTLQKIKGV</sequence>